<accession>A0ABU1FN15</accession>
<dbReference type="PANTHER" id="PTHR43284">
    <property type="entry name" value="ASPARAGINE SYNTHETASE (GLUTAMINE-HYDROLYZING)"/>
    <property type="match status" value="1"/>
</dbReference>
<evidence type="ECO:0000256" key="8">
    <source>
        <dbReference type="ARBA" id="ARBA00048741"/>
    </source>
</evidence>
<dbReference type="InterPro" id="IPR006426">
    <property type="entry name" value="Asn_synth_AEB"/>
</dbReference>
<dbReference type="InterPro" id="IPR001962">
    <property type="entry name" value="Asn_synthase"/>
</dbReference>
<sequence length="593" mass="64894">MCGITGELAFGGGRADPERVDRMSTAQAERGPDGDGLWHDGWAALGHRRLTVIDLSDQSAQPMVDEPSGLALVFNGCIYNYRELRRELAAHHRFRTDGDTEVVLRAYQHWGEEFVDHLIGMFACVLVDRRRGVAVLARDRLGIKPLYLARTGDGLRFASHLPALLAGGGIDTSLDPTGLHHYLSWHSIVPAPQTVLAGVEKLPAATIRVVSQDGRSRDRRYWQPAYERDPARGGWTDEEWTDAVASALRTAVARRTVADVPVGVLLSGGLDSSLIVALLAETAGDPVRTYSIGFEGVGAERGDEFRYSDAVAERFATEHTRLEIGSAGLASTVESTVAAMTEPMASHDLPGFFLLAEAVARDIKVVQSGQGADEVFAGYGYHASVAEASTDAAIEVLADVFFDHRHADLLRVTRTGAIPRDDVSRELAVAHFARHGVETALDAVLRLDTHLLMVDDPVKRLDCMTMAWGLEARVPFLDHELVELMASCPPELKLADGGKGPLKRLARRMLPTEVWDRPKGYFPVPALKTLDGSVLELAERALRPRHARIRTAVDGQWLDRMLDRPNDCFTPVGGNALWPFVVLELWLQEHGAG</sequence>
<dbReference type="InterPro" id="IPR017932">
    <property type="entry name" value="GATase_2_dom"/>
</dbReference>
<dbReference type="EMBL" id="JAVKGS010000003">
    <property type="protein sequence ID" value="MDR5692655.1"/>
    <property type="molecule type" value="Genomic_DNA"/>
</dbReference>
<dbReference type="InterPro" id="IPR029055">
    <property type="entry name" value="Ntn_hydrolases_N"/>
</dbReference>
<dbReference type="SUPFAM" id="SSF52402">
    <property type="entry name" value="Adenine nucleotide alpha hydrolases-like"/>
    <property type="match status" value="1"/>
</dbReference>
<evidence type="ECO:0000256" key="4">
    <source>
        <dbReference type="ARBA" id="ARBA00022741"/>
    </source>
</evidence>
<dbReference type="RefSeq" id="WP_310521044.1">
    <property type="nucleotide sequence ID" value="NZ_BAABBS010000001.1"/>
</dbReference>
<reference evidence="12" key="1">
    <citation type="submission" date="2023-07" db="EMBL/GenBank/DDBJ databases">
        <title>Description of three actinobacteria isolated from air of manufacturing shop in a pharmaceutical factory.</title>
        <authorList>
            <person name="Zhang D.-F."/>
        </authorList>
    </citation>
    <scope>NUCLEOTIDE SEQUENCE [LARGE SCALE GENOMIC DNA]</scope>
    <source>
        <strain evidence="12">CCTCC AB 2011122</strain>
    </source>
</reference>
<evidence type="ECO:0000259" key="10">
    <source>
        <dbReference type="PROSITE" id="PS51278"/>
    </source>
</evidence>
<keyword evidence="12" id="KW-1185">Reference proteome</keyword>
<organism evidence="11 12">
    <name type="scientific">Agromyces indicus</name>
    <dbReference type="NCBI Taxonomy" id="758919"/>
    <lineage>
        <taxon>Bacteria</taxon>
        <taxon>Bacillati</taxon>
        <taxon>Actinomycetota</taxon>
        <taxon>Actinomycetes</taxon>
        <taxon>Micrococcales</taxon>
        <taxon>Microbacteriaceae</taxon>
        <taxon>Agromyces</taxon>
    </lineage>
</organism>
<dbReference type="InterPro" id="IPR017535">
    <property type="entry name" value="Asparagine_synth"/>
</dbReference>
<keyword evidence="5" id="KW-0067">ATP-binding</keyword>
<dbReference type="PIRSF" id="PIRSF001589">
    <property type="entry name" value="Asn_synthetase_glu-h"/>
    <property type="match status" value="1"/>
</dbReference>
<proteinExistence type="inferred from homology"/>
<evidence type="ECO:0000256" key="1">
    <source>
        <dbReference type="ARBA" id="ARBA00005187"/>
    </source>
</evidence>
<dbReference type="EC" id="6.3.5.4" evidence="3"/>
<keyword evidence="4" id="KW-0547">Nucleotide-binding</keyword>
<evidence type="ECO:0000256" key="2">
    <source>
        <dbReference type="ARBA" id="ARBA00005752"/>
    </source>
</evidence>
<dbReference type="InterPro" id="IPR051786">
    <property type="entry name" value="ASN_synthetase/amidase"/>
</dbReference>
<feature type="region of interest" description="Disordered" evidence="9">
    <location>
        <begin position="13"/>
        <end position="35"/>
    </location>
</feature>
<comment type="caution">
    <text evidence="11">The sequence shown here is derived from an EMBL/GenBank/DDBJ whole genome shotgun (WGS) entry which is preliminary data.</text>
</comment>
<dbReference type="NCBIfam" id="TIGR03104">
    <property type="entry name" value="trio_amidotrans"/>
    <property type="match status" value="1"/>
</dbReference>
<dbReference type="CDD" id="cd01991">
    <property type="entry name" value="Asn_synthase_B_C"/>
    <property type="match status" value="1"/>
</dbReference>
<evidence type="ECO:0000313" key="11">
    <source>
        <dbReference type="EMBL" id="MDR5692655.1"/>
    </source>
</evidence>
<keyword evidence="6" id="KW-0061">Asparagine biosynthesis</keyword>
<feature type="domain" description="Glutamine amidotransferase type-2" evidence="10">
    <location>
        <begin position="2"/>
        <end position="213"/>
    </location>
</feature>
<evidence type="ECO:0000256" key="6">
    <source>
        <dbReference type="ARBA" id="ARBA00022888"/>
    </source>
</evidence>
<dbReference type="InterPro" id="IPR033738">
    <property type="entry name" value="AsnB_N"/>
</dbReference>
<dbReference type="Proteomes" id="UP001260072">
    <property type="component" value="Unassembled WGS sequence"/>
</dbReference>
<dbReference type="NCBIfam" id="TIGR01536">
    <property type="entry name" value="asn_synth_AEB"/>
    <property type="match status" value="1"/>
</dbReference>
<dbReference type="InterPro" id="IPR014729">
    <property type="entry name" value="Rossmann-like_a/b/a_fold"/>
</dbReference>
<dbReference type="Pfam" id="PF13537">
    <property type="entry name" value="GATase_7"/>
    <property type="match status" value="1"/>
</dbReference>
<evidence type="ECO:0000256" key="5">
    <source>
        <dbReference type="ARBA" id="ARBA00022840"/>
    </source>
</evidence>
<dbReference type="SUPFAM" id="SSF56235">
    <property type="entry name" value="N-terminal nucleophile aminohydrolases (Ntn hydrolases)"/>
    <property type="match status" value="1"/>
</dbReference>
<keyword evidence="6" id="KW-0028">Amino-acid biosynthesis</keyword>
<dbReference type="PANTHER" id="PTHR43284:SF1">
    <property type="entry name" value="ASPARAGINE SYNTHETASE"/>
    <property type="match status" value="1"/>
</dbReference>
<evidence type="ECO:0000256" key="3">
    <source>
        <dbReference type="ARBA" id="ARBA00012737"/>
    </source>
</evidence>
<name>A0ABU1FN15_9MICO</name>
<dbReference type="Gene3D" id="3.40.50.620">
    <property type="entry name" value="HUPs"/>
    <property type="match status" value="1"/>
</dbReference>
<evidence type="ECO:0000313" key="12">
    <source>
        <dbReference type="Proteomes" id="UP001260072"/>
    </source>
</evidence>
<comment type="pathway">
    <text evidence="1">Amino-acid biosynthesis; L-asparagine biosynthesis; L-asparagine from L-aspartate (L-Gln route): step 1/1.</text>
</comment>
<keyword evidence="7" id="KW-0315">Glutamine amidotransferase</keyword>
<protein>
    <recommendedName>
        <fullName evidence="3">asparagine synthase (glutamine-hydrolyzing)</fullName>
        <ecNumber evidence="3">6.3.5.4</ecNumber>
    </recommendedName>
</protein>
<dbReference type="Pfam" id="PF00733">
    <property type="entry name" value="Asn_synthase"/>
    <property type="match status" value="1"/>
</dbReference>
<evidence type="ECO:0000256" key="9">
    <source>
        <dbReference type="SAM" id="MobiDB-lite"/>
    </source>
</evidence>
<gene>
    <name evidence="11" type="ORF">RH861_11355</name>
</gene>
<comment type="catalytic activity">
    <reaction evidence="8">
        <text>L-aspartate + L-glutamine + ATP + H2O = L-asparagine + L-glutamate + AMP + diphosphate + H(+)</text>
        <dbReference type="Rhea" id="RHEA:12228"/>
        <dbReference type="ChEBI" id="CHEBI:15377"/>
        <dbReference type="ChEBI" id="CHEBI:15378"/>
        <dbReference type="ChEBI" id="CHEBI:29985"/>
        <dbReference type="ChEBI" id="CHEBI:29991"/>
        <dbReference type="ChEBI" id="CHEBI:30616"/>
        <dbReference type="ChEBI" id="CHEBI:33019"/>
        <dbReference type="ChEBI" id="CHEBI:58048"/>
        <dbReference type="ChEBI" id="CHEBI:58359"/>
        <dbReference type="ChEBI" id="CHEBI:456215"/>
        <dbReference type="EC" id="6.3.5.4"/>
    </reaction>
</comment>
<dbReference type="Gene3D" id="3.60.20.10">
    <property type="entry name" value="Glutamine Phosphoribosylpyrophosphate, subunit 1, domain 1"/>
    <property type="match status" value="1"/>
</dbReference>
<evidence type="ECO:0000256" key="7">
    <source>
        <dbReference type="ARBA" id="ARBA00022962"/>
    </source>
</evidence>
<dbReference type="CDD" id="cd00712">
    <property type="entry name" value="AsnB"/>
    <property type="match status" value="1"/>
</dbReference>
<comment type="similarity">
    <text evidence="2">Belongs to the asparagine synthetase family.</text>
</comment>
<dbReference type="PROSITE" id="PS51278">
    <property type="entry name" value="GATASE_TYPE_2"/>
    <property type="match status" value="1"/>
</dbReference>